<keyword evidence="3" id="KW-0805">Transcription regulation</keyword>
<dbReference type="SUPFAM" id="SSF46689">
    <property type="entry name" value="Homeodomain-like"/>
    <property type="match status" value="1"/>
</dbReference>
<dbReference type="OrthoDB" id="7416568at2"/>
<evidence type="ECO:0000256" key="2">
    <source>
        <dbReference type="ARBA" id="ARBA00022840"/>
    </source>
</evidence>
<evidence type="ECO:0000256" key="5">
    <source>
        <dbReference type="ARBA" id="ARBA00023163"/>
    </source>
</evidence>
<dbReference type="CDD" id="cd17572">
    <property type="entry name" value="REC_NtrC1-like"/>
    <property type="match status" value="1"/>
</dbReference>
<dbReference type="Gene3D" id="1.10.8.60">
    <property type="match status" value="1"/>
</dbReference>
<evidence type="ECO:0000313" key="10">
    <source>
        <dbReference type="Proteomes" id="UP000194003"/>
    </source>
</evidence>
<dbReference type="GO" id="GO:0006355">
    <property type="term" value="P:regulation of DNA-templated transcription"/>
    <property type="evidence" value="ECO:0007669"/>
    <property type="project" value="InterPro"/>
</dbReference>
<keyword evidence="1" id="KW-0547">Nucleotide-binding</keyword>
<evidence type="ECO:0000259" key="7">
    <source>
        <dbReference type="PROSITE" id="PS50045"/>
    </source>
</evidence>
<name>A0A1Y2K3V6_9PROT</name>
<dbReference type="InterPro" id="IPR025944">
    <property type="entry name" value="Sigma_54_int_dom_CS"/>
</dbReference>
<comment type="caution">
    <text evidence="9">The sequence shown here is derived from an EMBL/GenBank/DDBJ whole genome shotgun (WGS) entry which is preliminary data.</text>
</comment>
<keyword evidence="2" id="KW-0067">ATP-binding</keyword>
<dbReference type="InterPro" id="IPR002078">
    <property type="entry name" value="Sigma_54_int"/>
</dbReference>
<dbReference type="Gene3D" id="3.40.50.300">
    <property type="entry name" value="P-loop containing nucleotide triphosphate hydrolases"/>
    <property type="match status" value="1"/>
</dbReference>
<evidence type="ECO:0000256" key="1">
    <source>
        <dbReference type="ARBA" id="ARBA00022741"/>
    </source>
</evidence>
<evidence type="ECO:0000256" key="6">
    <source>
        <dbReference type="PROSITE-ProRule" id="PRU00169"/>
    </source>
</evidence>
<evidence type="ECO:0000256" key="4">
    <source>
        <dbReference type="ARBA" id="ARBA00023125"/>
    </source>
</evidence>
<dbReference type="EMBL" id="LVJN01000019">
    <property type="protein sequence ID" value="OSM04048.1"/>
    <property type="molecule type" value="Genomic_DNA"/>
</dbReference>
<dbReference type="InterPro" id="IPR001789">
    <property type="entry name" value="Sig_transdc_resp-reg_receiver"/>
</dbReference>
<dbReference type="InterPro" id="IPR003593">
    <property type="entry name" value="AAA+_ATPase"/>
</dbReference>
<evidence type="ECO:0000313" key="9">
    <source>
        <dbReference type="EMBL" id="OSM04048.1"/>
    </source>
</evidence>
<dbReference type="InterPro" id="IPR011006">
    <property type="entry name" value="CheY-like_superfamily"/>
</dbReference>
<dbReference type="GO" id="GO:0000160">
    <property type="term" value="P:phosphorelay signal transduction system"/>
    <property type="evidence" value="ECO:0007669"/>
    <property type="project" value="UniProtKB-KW"/>
</dbReference>
<evidence type="ECO:0000256" key="3">
    <source>
        <dbReference type="ARBA" id="ARBA00023015"/>
    </source>
</evidence>
<evidence type="ECO:0000259" key="8">
    <source>
        <dbReference type="PROSITE" id="PS50110"/>
    </source>
</evidence>
<dbReference type="PANTHER" id="PTHR32071:SF117">
    <property type="entry name" value="PTS-DEPENDENT DIHYDROXYACETONE KINASE OPERON REGULATORY PROTEIN-RELATED"/>
    <property type="match status" value="1"/>
</dbReference>
<proteinExistence type="predicted"/>
<organism evidence="9 10">
    <name type="scientific">Magnetofaba australis IT-1</name>
    <dbReference type="NCBI Taxonomy" id="1434232"/>
    <lineage>
        <taxon>Bacteria</taxon>
        <taxon>Pseudomonadati</taxon>
        <taxon>Pseudomonadota</taxon>
        <taxon>Magnetococcia</taxon>
        <taxon>Magnetococcales</taxon>
        <taxon>Magnetococcaceae</taxon>
        <taxon>Magnetofaba</taxon>
    </lineage>
</organism>
<reference evidence="9 10" key="1">
    <citation type="journal article" date="2016" name="BMC Genomics">
        <title>Combined genomic and structural analyses of a cultured magnetotactic bacterium reveals its niche adaptation to a dynamic environment.</title>
        <authorList>
            <person name="Araujo A.C."/>
            <person name="Morillo V."/>
            <person name="Cypriano J."/>
            <person name="Teixeira L.C."/>
            <person name="Leao P."/>
            <person name="Lyra S."/>
            <person name="Almeida L.G."/>
            <person name="Bazylinski D.A."/>
            <person name="Vasconcellos A.T."/>
            <person name="Abreu F."/>
            <person name="Lins U."/>
        </authorList>
    </citation>
    <scope>NUCLEOTIDE SEQUENCE [LARGE SCALE GENOMIC DNA]</scope>
    <source>
        <strain evidence="9 10">IT-1</strain>
    </source>
</reference>
<dbReference type="Pfam" id="PF02954">
    <property type="entry name" value="HTH_8"/>
    <property type="match status" value="1"/>
</dbReference>
<keyword evidence="5" id="KW-0804">Transcription</keyword>
<dbReference type="SMART" id="SM00448">
    <property type="entry name" value="REC"/>
    <property type="match status" value="1"/>
</dbReference>
<keyword evidence="4" id="KW-0238">DNA-binding</keyword>
<dbReference type="PROSITE" id="PS00688">
    <property type="entry name" value="SIGMA54_INTERACT_3"/>
    <property type="match status" value="1"/>
</dbReference>
<feature type="modified residue" description="4-aspartylphosphate" evidence="6">
    <location>
        <position position="57"/>
    </location>
</feature>
<dbReference type="PROSITE" id="PS50045">
    <property type="entry name" value="SIGMA54_INTERACT_4"/>
    <property type="match status" value="1"/>
</dbReference>
<dbReference type="InterPro" id="IPR002197">
    <property type="entry name" value="HTH_Fis"/>
</dbReference>
<dbReference type="STRING" id="1434232.MAIT1_03696"/>
<dbReference type="GO" id="GO:0043565">
    <property type="term" value="F:sequence-specific DNA binding"/>
    <property type="evidence" value="ECO:0007669"/>
    <property type="project" value="InterPro"/>
</dbReference>
<gene>
    <name evidence="9" type="ORF">MAIT1_03696</name>
</gene>
<dbReference type="Proteomes" id="UP000194003">
    <property type="component" value="Unassembled WGS sequence"/>
</dbReference>
<dbReference type="Gene3D" id="1.10.10.60">
    <property type="entry name" value="Homeodomain-like"/>
    <property type="match status" value="1"/>
</dbReference>
<dbReference type="Pfam" id="PF00158">
    <property type="entry name" value="Sigma54_activat"/>
    <property type="match status" value="1"/>
</dbReference>
<dbReference type="InterPro" id="IPR009057">
    <property type="entry name" value="Homeodomain-like_sf"/>
</dbReference>
<sequence length="475" mass="52067">MMRDEHIHVLLVEDSPAMAALYQQYLAPESWRVTHAATGQAAQLCIERDPPTLMLLDLKLPDMNGMLLLERIQRDELPISVVIITAHGSVDVAIEAMRLGAFDFLEKPFSSKRLLVTLHNALKQRDLSALVENYRERFDRTRFHGFLGGSAVMQGVYGMIENAAPSKATVYITGESGTGKEVCAQAIHAESPRANKPFVAINCAAIPKDLLESEIFGHKRGAFTGAASDRQGAAARADGGVLFLDEIGELSLDLQSKLLRFLQTRMFQPVGSEQTISVDVRILCASNRDPLEEVRAGRFREDLFYRLHVVPLQLPPLREREDDVLLIANKFLAEYAREEGKRFERFADDAEARLMAHSWPGNVRELQNVVRQVAVLHDGEEATAAMLPPPLGGEGVSAVAAAMGGAPASFSHSGGMGGGDSGEGILPLWRLELQAIEQALAACQGNVAQAAARLEINPSTIYRKRQALKRKAMEE</sequence>
<feature type="domain" description="Response regulatory" evidence="8">
    <location>
        <begin position="8"/>
        <end position="122"/>
    </location>
</feature>
<dbReference type="SMART" id="SM00382">
    <property type="entry name" value="AAA"/>
    <property type="match status" value="1"/>
</dbReference>
<dbReference type="GO" id="GO:0005524">
    <property type="term" value="F:ATP binding"/>
    <property type="evidence" value="ECO:0007669"/>
    <property type="project" value="UniProtKB-KW"/>
</dbReference>
<dbReference type="Pfam" id="PF00072">
    <property type="entry name" value="Response_reg"/>
    <property type="match status" value="1"/>
</dbReference>
<protein>
    <submittedName>
        <fullName evidence="9">Putative two component, sigma54 specific, Fis family transcriptional regulator</fullName>
    </submittedName>
</protein>
<dbReference type="Gene3D" id="3.40.50.2300">
    <property type="match status" value="1"/>
</dbReference>
<dbReference type="CDD" id="cd00009">
    <property type="entry name" value="AAA"/>
    <property type="match status" value="1"/>
</dbReference>
<feature type="domain" description="Sigma-54 factor interaction" evidence="7">
    <location>
        <begin position="146"/>
        <end position="375"/>
    </location>
</feature>
<dbReference type="SUPFAM" id="SSF52540">
    <property type="entry name" value="P-loop containing nucleoside triphosphate hydrolases"/>
    <property type="match status" value="1"/>
</dbReference>
<dbReference type="InterPro" id="IPR058031">
    <property type="entry name" value="AAA_lid_NorR"/>
</dbReference>
<dbReference type="AlphaFoldDB" id="A0A1Y2K3V6"/>
<dbReference type="PROSITE" id="PS50110">
    <property type="entry name" value="RESPONSE_REGULATORY"/>
    <property type="match status" value="1"/>
</dbReference>
<dbReference type="FunFam" id="3.40.50.300:FF:000006">
    <property type="entry name" value="DNA-binding transcriptional regulator NtrC"/>
    <property type="match status" value="1"/>
</dbReference>
<dbReference type="Pfam" id="PF25601">
    <property type="entry name" value="AAA_lid_14"/>
    <property type="match status" value="1"/>
</dbReference>
<dbReference type="SUPFAM" id="SSF52172">
    <property type="entry name" value="CheY-like"/>
    <property type="match status" value="1"/>
</dbReference>
<keyword evidence="6" id="KW-0597">Phosphoprotein</keyword>
<dbReference type="InterPro" id="IPR027417">
    <property type="entry name" value="P-loop_NTPase"/>
</dbReference>
<keyword evidence="10" id="KW-1185">Reference proteome</keyword>
<dbReference type="PANTHER" id="PTHR32071">
    <property type="entry name" value="TRANSCRIPTIONAL REGULATORY PROTEIN"/>
    <property type="match status" value="1"/>
</dbReference>
<accession>A0A1Y2K3V6</accession>